<feature type="transmembrane region" description="Helical" evidence="2">
    <location>
        <begin position="256"/>
        <end position="278"/>
    </location>
</feature>
<proteinExistence type="predicted"/>
<feature type="compositionally biased region" description="Basic and acidic residues" evidence="1">
    <location>
        <begin position="114"/>
        <end position="127"/>
    </location>
</feature>
<sequence length="421" mass="43784">MSRPRAWSPLRTDDPVGGNPDAVARLAQRYSDTAEAITTAVTALRAIHDSATVWNSEAGRAFRERTSEVAGTIEQAHARYAATADALATYAGALADVQADAEAVLARARHAQSDRIAADTGRTRNAEQAEPDPVTDSRLADDSAAATARIRAADEELAGIEARWDAVGSTAAAAIEDINSGDPLEDSAWDDFLDLVSTVTEWAGKLSAVLGVIAAYLGAIPGLQAFAAAFAGAALIAGVVSLAGNSLLAVNGRATLSAVLWDVVGVLTFGAGRAFALAGRSVLTGTRGLARPSYIRHLRSDGLSRSAARETVRRQGVPAGGSAAGALAGRARNTTGWVPTRGEWAEAYRPSGLFRDVPTGPAPVIPPQTLAAPEVAAGLRRAEHAQRGADVSSFIGTVGDGRTLDEWYTESEPRFVVGRDR</sequence>
<accession>A0A5S5CML8</accession>
<name>A0A5S5CML8_9ACTN</name>
<evidence type="ECO:0000256" key="2">
    <source>
        <dbReference type="SAM" id="Phobius"/>
    </source>
</evidence>
<keyword evidence="5" id="KW-1185">Reference proteome</keyword>
<dbReference type="InterPro" id="IPR057746">
    <property type="entry name" value="CpnT-like_N"/>
</dbReference>
<organism evidence="4 5">
    <name type="scientific">Blastococcus xanthinilyticus</name>
    <dbReference type="NCBI Taxonomy" id="1564164"/>
    <lineage>
        <taxon>Bacteria</taxon>
        <taxon>Bacillati</taxon>
        <taxon>Actinomycetota</taxon>
        <taxon>Actinomycetes</taxon>
        <taxon>Geodermatophilales</taxon>
        <taxon>Geodermatophilaceae</taxon>
        <taxon>Blastococcus</taxon>
    </lineage>
</organism>
<dbReference type="InterPro" id="IPR036689">
    <property type="entry name" value="ESAT-6-like_sf"/>
</dbReference>
<keyword evidence="2" id="KW-1133">Transmembrane helix</keyword>
<feature type="transmembrane region" description="Helical" evidence="2">
    <location>
        <begin position="226"/>
        <end position="250"/>
    </location>
</feature>
<protein>
    <recommendedName>
        <fullName evidence="3">Outer membrane channel protein CpnT-like N-terminal domain-containing protein</fullName>
    </recommendedName>
</protein>
<keyword evidence="2" id="KW-0472">Membrane</keyword>
<gene>
    <name evidence="4" type="ORF">BD833_1169</name>
</gene>
<reference evidence="4 5" key="1">
    <citation type="submission" date="2019-07" db="EMBL/GenBank/DDBJ databases">
        <title>Genomic Encyclopedia of Archaeal and Bacterial Type Strains, Phase II (KMG-II): from individual species to whole genera.</title>
        <authorList>
            <person name="Goeker M."/>
        </authorList>
    </citation>
    <scope>NUCLEOTIDE SEQUENCE [LARGE SCALE GENOMIC DNA]</scope>
    <source>
        <strain evidence="4 5">DSM 46842</strain>
    </source>
</reference>
<dbReference type="Gene3D" id="1.10.287.1060">
    <property type="entry name" value="ESAT-6-like"/>
    <property type="match status" value="1"/>
</dbReference>
<evidence type="ECO:0000313" key="4">
    <source>
        <dbReference type="EMBL" id="TYP83651.1"/>
    </source>
</evidence>
<dbReference type="SUPFAM" id="SSF140453">
    <property type="entry name" value="EsxAB dimer-like"/>
    <property type="match status" value="1"/>
</dbReference>
<feature type="domain" description="Outer membrane channel protein CpnT-like N-terminal" evidence="3">
    <location>
        <begin position="18"/>
        <end position="98"/>
    </location>
</feature>
<comment type="caution">
    <text evidence="4">The sequence shown here is derived from an EMBL/GenBank/DDBJ whole genome shotgun (WGS) entry which is preliminary data.</text>
</comment>
<keyword evidence="2" id="KW-0812">Transmembrane</keyword>
<dbReference type="AlphaFoldDB" id="A0A5S5CML8"/>
<evidence type="ECO:0000313" key="5">
    <source>
        <dbReference type="Proteomes" id="UP000322499"/>
    </source>
</evidence>
<feature type="region of interest" description="Disordered" evidence="1">
    <location>
        <begin position="114"/>
        <end position="141"/>
    </location>
</feature>
<dbReference type="Pfam" id="PF25547">
    <property type="entry name" value="WXG100_2"/>
    <property type="match status" value="1"/>
</dbReference>
<dbReference type="RefSeq" id="WP_166534794.1">
    <property type="nucleotide sequence ID" value="NZ_VNHW01000016.1"/>
</dbReference>
<evidence type="ECO:0000259" key="3">
    <source>
        <dbReference type="Pfam" id="PF25547"/>
    </source>
</evidence>
<dbReference type="Proteomes" id="UP000322499">
    <property type="component" value="Unassembled WGS sequence"/>
</dbReference>
<evidence type="ECO:0000256" key="1">
    <source>
        <dbReference type="SAM" id="MobiDB-lite"/>
    </source>
</evidence>
<dbReference type="EMBL" id="VNHW01000016">
    <property type="protein sequence ID" value="TYP83651.1"/>
    <property type="molecule type" value="Genomic_DNA"/>
</dbReference>